<evidence type="ECO:0000313" key="3">
    <source>
        <dbReference type="Proteomes" id="UP000242418"/>
    </source>
</evidence>
<keyword evidence="3" id="KW-1185">Reference proteome</keyword>
<feature type="compositionally biased region" description="Basic and acidic residues" evidence="1">
    <location>
        <begin position="125"/>
        <end position="135"/>
    </location>
</feature>
<reference evidence="2 3" key="1">
    <citation type="submission" date="2016-10" db="EMBL/GenBank/DDBJ databases">
        <authorList>
            <person name="Varghese N."/>
            <person name="Submissions S."/>
        </authorList>
    </citation>
    <scope>NUCLEOTIDE SEQUENCE [LARGE SCALE GENOMIC DNA]</scope>
    <source>
        <strain evidence="2 3">DSM 17833</strain>
    </source>
</reference>
<evidence type="ECO:0000313" key="2">
    <source>
        <dbReference type="EMBL" id="SCW81851.1"/>
    </source>
</evidence>
<sequence length="135" mass="14453">MNSLSAGVWGSFTTPCSRALGGKSGMTRAAPLVCFVFGQRLQLLLLLIVLTPWGALTVSPPPENQGAKALALDQNCPQPAARPNLKQEPQQIPETSLARSRERQSGSVQNEGASERAHALFSACARDERRAKSAR</sequence>
<comment type="caution">
    <text evidence="2">The sequence shown here is derived from an EMBL/GenBank/DDBJ whole genome shotgun (WGS) entry which is preliminary data.</text>
</comment>
<dbReference type="Proteomes" id="UP000242418">
    <property type="component" value="Unassembled WGS sequence"/>
</dbReference>
<proteinExistence type="predicted"/>
<dbReference type="AlphaFoldDB" id="A0AB37ZC14"/>
<organism evidence="2 3">
    <name type="scientific">Pseudomonas peli</name>
    <dbReference type="NCBI Taxonomy" id="592361"/>
    <lineage>
        <taxon>Bacteria</taxon>
        <taxon>Pseudomonadati</taxon>
        <taxon>Pseudomonadota</taxon>
        <taxon>Gammaproteobacteria</taxon>
        <taxon>Pseudomonadales</taxon>
        <taxon>Pseudomonadaceae</taxon>
        <taxon>Pseudomonas</taxon>
    </lineage>
</organism>
<feature type="compositionally biased region" description="Polar residues" evidence="1">
    <location>
        <begin position="87"/>
        <end position="98"/>
    </location>
</feature>
<feature type="region of interest" description="Disordered" evidence="1">
    <location>
        <begin position="75"/>
        <end position="135"/>
    </location>
</feature>
<dbReference type="EMBL" id="FMTL01000004">
    <property type="protein sequence ID" value="SCW81851.1"/>
    <property type="molecule type" value="Genomic_DNA"/>
</dbReference>
<name>A0AB37ZC14_9PSED</name>
<gene>
    <name evidence="2" type="ORF">SAMN05216370_3715</name>
</gene>
<accession>A0AB37ZC14</accession>
<evidence type="ECO:0000256" key="1">
    <source>
        <dbReference type="SAM" id="MobiDB-lite"/>
    </source>
</evidence>
<protein>
    <submittedName>
        <fullName evidence="2">Uncharacterized protein</fullName>
    </submittedName>
</protein>